<feature type="region of interest" description="Disordered" evidence="1">
    <location>
        <begin position="456"/>
        <end position="488"/>
    </location>
</feature>
<organism evidence="3 4">
    <name type="scientific">Acrasis kona</name>
    <dbReference type="NCBI Taxonomy" id="1008807"/>
    <lineage>
        <taxon>Eukaryota</taxon>
        <taxon>Discoba</taxon>
        <taxon>Heterolobosea</taxon>
        <taxon>Tetramitia</taxon>
        <taxon>Eutetramitia</taxon>
        <taxon>Acrasidae</taxon>
        <taxon>Acrasis</taxon>
    </lineage>
</organism>
<dbReference type="Gene3D" id="3.10.20.90">
    <property type="entry name" value="Phosphatidylinositol 3-kinase Catalytic Subunit, Chain A, domain 1"/>
    <property type="match status" value="2"/>
</dbReference>
<evidence type="ECO:0000313" key="4">
    <source>
        <dbReference type="Proteomes" id="UP001431209"/>
    </source>
</evidence>
<dbReference type="EMBL" id="JAOPGA020000489">
    <property type="protein sequence ID" value="KAL0478995.1"/>
    <property type="molecule type" value="Genomic_DNA"/>
</dbReference>
<dbReference type="GO" id="GO:0006886">
    <property type="term" value="P:intracellular protein transport"/>
    <property type="evidence" value="ECO:0007669"/>
    <property type="project" value="TreeGrafter"/>
</dbReference>
<accession>A0AAW2YQ94</accession>
<reference evidence="3 4" key="1">
    <citation type="submission" date="2024-03" db="EMBL/GenBank/DDBJ databases">
        <title>The Acrasis kona genome and developmental transcriptomes reveal deep origins of eukaryotic multicellular pathways.</title>
        <authorList>
            <person name="Sheikh S."/>
            <person name="Fu C.-J."/>
            <person name="Brown M.W."/>
            <person name="Baldauf S.L."/>
        </authorList>
    </citation>
    <scope>NUCLEOTIDE SEQUENCE [LARGE SCALE GENOMIC DNA]</scope>
    <source>
        <strain evidence="3 4">ATCC MYA-3509</strain>
    </source>
</reference>
<feature type="domain" description="UBX" evidence="2">
    <location>
        <begin position="319"/>
        <end position="395"/>
    </location>
</feature>
<keyword evidence="4" id="KW-1185">Reference proteome</keyword>
<evidence type="ECO:0000313" key="3">
    <source>
        <dbReference type="EMBL" id="KAL0478995.1"/>
    </source>
</evidence>
<dbReference type="Proteomes" id="UP001431209">
    <property type="component" value="Unassembled WGS sequence"/>
</dbReference>
<dbReference type="PANTHER" id="PTHR46467">
    <property type="entry name" value="TETHER CONTAINING UBX DOMAIN FOR GLUT4"/>
    <property type="match status" value="1"/>
</dbReference>
<dbReference type="InterPro" id="IPR021569">
    <property type="entry name" value="TUG-UBL1"/>
</dbReference>
<dbReference type="SUPFAM" id="SSF54236">
    <property type="entry name" value="Ubiquitin-like"/>
    <property type="match status" value="2"/>
</dbReference>
<feature type="compositionally biased region" description="Polar residues" evidence="1">
    <location>
        <begin position="189"/>
        <end position="208"/>
    </location>
</feature>
<sequence length="488" mass="54144">MSNTSLWVVGLNKRIQIQVEGANTPLYNILKQFCEKNDLDPTQYELQSTLKKGKALDLSLPFRLSGLSKNATVEVLQKQSTNSKSQSTGSVSIALQLPSGDRQKATLSANITLWEALIQFENQNGSNITQQTSQTSTYLQPVLTFMNQSFSTIESLKSTRLSGLGLNGGGSALLRLTLVDSKTSIQQVQERINSPVEQSNQTTQSSQPAPKKAKVEKVEQAIPSSSSPPPPPPQVIHPIDPAKIIPVEGTVATNIKIYKIDQDRPAPTIHDFNATDKDFELSRSELQQIFEADKKKREESMLFKSHKIKEMEAQKEKERVYESCIVRVRFTSGYILEGTFKPKNKLKRVEEFIQSVVTNAQDSFVIYQSPPVKKFVDLSLTLKEAGLVPAALINVKSQHDAGPFIKDDLIQKYSAVLPPMPVIAIPNNIKGTDQEQMVIHDEQEQPDEVMVEPPVQPVKEEKVSKPTPAANTTGKSTIGGVPKWFKRQ</sequence>
<protein>
    <recommendedName>
        <fullName evidence="2">UBX domain-containing protein</fullName>
    </recommendedName>
</protein>
<dbReference type="CDD" id="cd16118">
    <property type="entry name" value="UBX2_UBXN9"/>
    <property type="match status" value="1"/>
</dbReference>
<dbReference type="Pfam" id="PF00789">
    <property type="entry name" value="UBX"/>
    <property type="match status" value="1"/>
</dbReference>
<dbReference type="GO" id="GO:0005634">
    <property type="term" value="C:nucleus"/>
    <property type="evidence" value="ECO:0007669"/>
    <property type="project" value="TreeGrafter"/>
</dbReference>
<gene>
    <name evidence="3" type="ORF">AKO1_007850</name>
</gene>
<comment type="caution">
    <text evidence="3">The sequence shown here is derived from an EMBL/GenBank/DDBJ whole genome shotgun (WGS) entry which is preliminary data.</text>
</comment>
<feature type="compositionally biased region" description="Pro residues" evidence="1">
    <location>
        <begin position="226"/>
        <end position="235"/>
    </location>
</feature>
<evidence type="ECO:0000259" key="2">
    <source>
        <dbReference type="PROSITE" id="PS50033"/>
    </source>
</evidence>
<dbReference type="PANTHER" id="PTHR46467:SF1">
    <property type="entry name" value="TETHER CONTAINING UBX DOMAIN FOR GLUT4"/>
    <property type="match status" value="1"/>
</dbReference>
<feature type="region of interest" description="Disordered" evidence="1">
    <location>
        <begin position="189"/>
        <end position="237"/>
    </location>
</feature>
<dbReference type="GO" id="GO:0005737">
    <property type="term" value="C:cytoplasm"/>
    <property type="evidence" value="ECO:0007669"/>
    <property type="project" value="TreeGrafter"/>
</dbReference>
<dbReference type="InterPro" id="IPR029071">
    <property type="entry name" value="Ubiquitin-like_domsf"/>
</dbReference>
<dbReference type="InterPro" id="IPR001012">
    <property type="entry name" value="UBX_dom"/>
</dbReference>
<dbReference type="AlphaFoldDB" id="A0AAW2YQ94"/>
<proteinExistence type="predicted"/>
<name>A0AAW2YQ94_9EUKA</name>
<dbReference type="GO" id="GO:0012506">
    <property type="term" value="C:vesicle membrane"/>
    <property type="evidence" value="ECO:0007669"/>
    <property type="project" value="TreeGrafter"/>
</dbReference>
<evidence type="ECO:0000256" key="1">
    <source>
        <dbReference type="SAM" id="MobiDB-lite"/>
    </source>
</evidence>
<dbReference type="InterPro" id="IPR059238">
    <property type="entry name" value="UBX1_UBXN9"/>
</dbReference>
<dbReference type="Pfam" id="PF11470">
    <property type="entry name" value="TUG-UBL1"/>
    <property type="match status" value="1"/>
</dbReference>
<dbReference type="PROSITE" id="PS50033">
    <property type="entry name" value="UBX"/>
    <property type="match status" value="1"/>
</dbReference>
<dbReference type="CDD" id="cd17075">
    <property type="entry name" value="UBX1_UBXN9"/>
    <property type="match status" value="1"/>
</dbReference>